<accession>A0A1V8M9X1</accession>
<dbReference type="OrthoDB" id="1430833at2"/>
<dbReference type="InterPro" id="IPR002321">
    <property type="entry name" value="Cyt_c_II"/>
</dbReference>
<dbReference type="EMBL" id="LPUF01000001">
    <property type="protein sequence ID" value="OQK18404.1"/>
    <property type="molecule type" value="Genomic_DNA"/>
</dbReference>
<dbReference type="GO" id="GO:0005506">
    <property type="term" value="F:iron ion binding"/>
    <property type="evidence" value="ECO:0007669"/>
    <property type="project" value="InterPro"/>
</dbReference>
<feature type="signal peptide" evidence="1">
    <location>
        <begin position="1"/>
        <end position="26"/>
    </location>
</feature>
<name>A0A1V8M9X1_9GAMM</name>
<dbReference type="RefSeq" id="WP_080523006.1">
    <property type="nucleotide sequence ID" value="NZ_LPUF01000001.1"/>
</dbReference>
<proteinExistence type="predicted"/>
<gene>
    <name evidence="2" type="ORF">AU255_11475</name>
</gene>
<dbReference type="SUPFAM" id="SSF47175">
    <property type="entry name" value="Cytochromes"/>
    <property type="match status" value="1"/>
</dbReference>
<evidence type="ECO:0000313" key="2">
    <source>
        <dbReference type="EMBL" id="OQK18404.1"/>
    </source>
</evidence>
<dbReference type="GO" id="GO:0022900">
    <property type="term" value="P:electron transport chain"/>
    <property type="evidence" value="ECO:0007669"/>
    <property type="project" value="InterPro"/>
</dbReference>
<dbReference type="AlphaFoldDB" id="A0A1V8M9X1"/>
<protein>
    <submittedName>
        <fullName evidence="2">Cytochrome C</fullName>
    </submittedName>
</protein>
<dbReference type="Pfam" id="PF01322">
    <property type="entry name" value="Cytochrom_C_2"/>
    <property type="match status" value="1"/>
</dbReference>
<dbReference type="InterPro" id="IPR010980">
    <property type="entry name" value="Cyt_c/b562"/>
</dbReference>
<dbReference type="Proteomes" id="UP000191980">
    <property type="component" value="Unassembled WGS sequence"/>
</dbReference>
<evidence type="ECO:0000256" key="1">
    <source>
        <dbReference type="SAM" id="SignalP"/>
    </source>
</evidence>
<comment type="caution">
    <text evidence="2">The sequence shown here is derived from an EMBL/GenBank/DDBJ whole genome shotgun (WGS) entry which is preliminary data.</text>
</comment>
<dbReference type="PROSITE" id="PS51009">
    <property type="entry name" value="CYTCII"/>
    <property type="match status" value="1"/>
</dbReference>
<feature type="chain" id="PRO_5013365769" evidence="1">
    <location>
        <begin position="27"/>
        <end position="153"/>
    </location>
</feature>
<dbReference type="STRING" id="1420851.AU255_11475"/>
<sequence>MRTASIIRIILLTGLAIIAASGQVFAETLADTTEPLALRKIMQDLGKNMQTIIDGISREDWELVEKIALQVADHPQPPLVEKVRILSFAGSNVSKFKGYDGKTHDAARVLAEVAAEKDGHGVILAFSELQNTCLACHESFRKSFQAHFYGQFK</sequence>
<dbReference type="GO" id="GO:0020037">
    <property type="term" value="F:heme binding"/>
    <property type="evidence" value="ECO:0007669"/>
    <property type="project" value="InterPro"/>
</dbReference>
<evidence type="ECO:0000313" key="3">
    <source>
        <dbReference type="Proteomes" id="UP000191980"/>
    </source>
</evidence>
<keyword evidence="1" id="KW-0732">Signal</keyword>
<dbReference type="Gene3D" id="1.20.120.10">
    <property type="entry name" value="Cytochrome c/b562"/>
    <property type="match status" value="1"/>
</dbReference>
<dbReference type="GO" id="GO:0009055">
    <property type="term" value="F:electron transfer activity"/>
    <property type="evidence" value="ECO:0007669"/>
    <property type="project" value="InterPro"/>
</dbReference>
<reference evidence="2 3" key="1">
    <citation type="submission" date="2015-12" db="EMBL/GenBank/DDBJ databases">
        <authorList>
            <person name="Shamseldin A."/>
            <person name="Moawad H."/>
            <person name="Abd El-Rahim W.M."/>
            <person name="Sadowsky M.J."/>
        </authorList>
    </citation>
    <scope>NUCLEOTIDE SEQUENCE [LARGE SCALE GENOMIC DNA]</scope>
    <source>
        <strain evidence="2 3">WF1</strain>
    </source>
</reference>
<keyword evidence="3" id="KW-1185">Reference proteome</keyword>
<organism evidence="2 3">
    <name type="scientific">Methyloprofundus sedimenti</name>
    <dbReference type="NCBI Taxonomy" id="1420851"/>
    <lineage>
        <taxon>Bacteria</taxon>
        <taxon>Pseudomonadati</taxon>
        <taxon>Pseudomonadota</taxon>
        <taxon>Gammaproteobacteria</taxon>
        <taxon>Methylococcales</taxon>
        <taxon>Methylococcaceae</taxon>
        <taxon>Methyloprofundus</taxon>
    </lineage>
</organism>